<proteinExistence type="predicted"/>
<reference evidence="1" key="1">
    <citation type="journal article" date="2021" name="ISME J.">
        <title>Mercury methylation by metabolically versatile and cosmopolitan marine bacteria.</title>
        <authorList>
            <person name="Lin H."/>
            <person name="Ascher D.B."/>
            <person name="Myung Y."/>
            <person name="Lamborg C.H."/>
            <person name="Hallam S.J."/>
            <person name="Gionfriddo C.M."/>
            <person name="Holt K.E."/>
            <person name="Moreau J.W."/>
        </authorList>
    </citation>
    <scope>NUCLEOTIDE SEQUENCE</scope>
    <source>
        <strain evidence="1">SI075_bin30</strain>
    </source>
</reference>
<dbReference type="PANTHER" id="PTHR34822:SF1">
    <property type="entry name" value="GRPB FAMILY PROTEIN"/>
    <property type="match status" value="1"/>
</dbReference>
<dbReference type="SUPFAM" id="SSF81301">
    <property type="entry name" value="Nucleotidyltransferase"/>
    <property type="match status" value="1"/>
</dbReference>
<evidence type="ECO:0000313" key="2">
    <source>
        <dbReference type="Proteomes" id="UP000722459"/>
    </source>
</evidence>
<evidence type="ECO:0000313" key="1">
    <source>
        <dbReference type="EMBL" id="MBT4871008.1"/>
    </source>
</evidence>
<protein>
    <submittedName>
        <fullName evidence="1">GrpB family protein</fullName>
    </submittedName>
</protein>
<dbReference type="EMBL" id="JABJNZ010000068">
    <property type="protein sequence ID" value="MBT4871008.1"/>
    <property type="molecule type" value="Genomic_DNA"/>
</dbReference>
<accession>A0A8T5GGZ2</accession>
<dbReference type="AlphaFoldDB" id="A0A8T5GGZ2"/>
<dbReference type="InterPro" id="IPR007344">
    <property type="entry name" value="GrpB/CoaE"/>
</dbReference>
<dbReference type="Proteomes" id="UP000722459">
    <property type="component" value="Unassembled WGS sequence"/>
</dbReference>
<organism evidence="1 2">
    <name type="scientific">Candidatus Iainarchaeum sp</name>
    <dbReference type="NCBI Taxonomy" id="3101447"/>
    <lineage>
        <taxon>Archaea</taxon>
        <taxon>Candidatus Iainarchaeota</taxon>
        <taxon>Candidatus Iainarchaeia</taxon>
        <taxon>Candidatus Iainarchaeales</taxon>
        <taxon>Candidatus Iainarchaeaceae</taxon>
        <taxon>Candidatus Iainarchaeum</taxon>
    </lineage>
</organism>
<name>A0A8T5GGZ2_9ARCH</name>
<dbReference type="Gene3D" id="3.30.460.10">
    <property type="entry name" value="Beta Polymerase, domain 2"/>
    <property type="match status" value="1"/>
</dbReference>
<dbReference type="Pfam" id="PF04229">
    <property type="entry name" value="GrpB"/>
    <property type="match status" value="1"/>
</dbReference>
<dbReference type="PANTHER" id="PTHR34822">
    <property type="entry name" value="GRPB DOMAIN PROTEIN (AFU_ORTHOLOGUE AFUA_1G01530)"/>
    <property type="match status" value="1"/>
</dbReference>
<comment type="caution">
    <text evidence="1">The sequence shown here is derived from an EMBL/GenBank/DDBJ whole genome shotgun (WGS) entry which is preliminary data.</text>
</comment>
<dbReference type="InterPro" id="IPR043519">
    <property type="entry name" value="NT_sf"/>
</dbReference>
<gene>
    <name evidence="1" type="ORF">HON47_05525</name>
</gene>
<sequence length="169" mass="19749">MKEKYAYHDYSKNYKLLFKEEKKNLKTFLKGVKIEHVGSTAIPGMGGKKVIDIIVGVKKKFGNEKELLKMNGYEFEESGGTAQRLFFKKIIAEQLYHLHLVVYDELDWLQTTAFRDYLIENPSQIKEYEKVKKEAVKVAKGSGEMYRNHKKNYLDKVTKIALRQSAKLY</sequence>